<protein>
    <submittedName>
        <fullName evidence="2">Uncharacterized protein</fullName>
    </submittedName>
</protein>
<comment type="caution">
    <text evidence="2">The sequence shown here is derived from an EMBL/GenBank/DDBJ whole genome shotgun (WGS) entry which is preliminary data.</text>
</comment>
<reference evidence="2 3" key="1">
    <citation type="submission" date="2019-06" db="EMBL/GenBank/DDBJ databases">
        <authorList>
            <person name="Palmer J.M."/>
        </authorList>
    </citation>
    <scope>NUCLEOTIDE SEQUENCE [LARGE SCALE GENOMIC DNA]</scope>
    <source>
        <strain evidence="2 3">TWF102</strain>
    </source>
</reference>
<sequence length="166" mass="18961">MIKCAFLIQVSKLQRSGVKTKIPRYQDISTFIMIIACGDKIYLCAAAINSGLRDKIRFRATNFSSKGCRDFEASRYDKWANIGLLYAMHANLLTLVVISLVPQNPKVLASSHLNFKIKATEWQKNSTRTYAVILRLHQMSRPVNPDVLTQPTMPYILILEIYLFFS</sequence>
<dbReference type="Proteomes" id="UP000475325">
    <property type="component" value="Unassembled WGS sequence"/>
</dbReference>
<name>A0A7C8NGT3_ORBOL</name>
<keyword evidence="1" id="KW-0472">Membrane</keyword>
<organism evidence="2 3">
    <name type="scientific">Orbilia oligospora</name>
    <name type="common">Nematode-trapping fungus</name>
    <name type="synonym">Arthrobotrys oligospora</name>
    <dbReference type="NCBI Taxonomy" id="2813651"/>
    <lineage>
        <taxon>Eukaryota</taxon>
        <taxon>Fungi</taxon>
        <taxon>Dikarya</taxon>
        <taxon>Ascomycota</taxon>
        <taxon>Pezizomycotina</taxon>
        <taxon>Orbiliomycetes</taxon>
        <taxon>Orbiliales</taxon>
        <taxon>Orbiliaceae</taxon>
        <taxon>Orbilia</taxon>
    </lineage>
</organism>
<accession>A0A7C8NGT3</accession>
<feature type="transmembrane region" description="Helical" evidence="1">
    <location>
        <begin position="79"/>
        <end position="101"/>
    </location>
</feature>
<keyword evidence="1" id="KW-0812">Transmembrane</keyword>
<evidence type="ECO:0000256" key="1">
    <source>
        <dbReference type="SAM" id="Phobius"/>
    </source>
</evidence>
<gene>
    <name evidence="2" type="ORF">TWF102_010814</name>
</gene>
<dbReference type="AlphaFoldDB" id="A0A7C8NGT3"/>
<evidence type="ECO:0000313" key="2">
    <source>
        <dbReference type="EMBL" id="KAF3108696.1"/>
    </source>
</evidence>
<feature type="transmembrane region" description="Helical" evidence="1">
    <location>
        <begin position="28"/>
        <end position="49"/>
    </location>
</feature>
<evidence type="ECO:0000313" key="3">
    <source>
        <dbReference type="Proteomes" id="UP000475325"/>
    </source>
</evidence>
<dbReference type="EMBL" id="WIQW01000008">
    <property type="protein sequence ID" value="KAF3108696.1"/>
    <property type="molecule type" value="Genomic_DNA"/>
</dbReference>
<keyword evidence="1" id="KW-1133">Transmembrane helix</keyword>
<proteinExistence type="predicted"/>